<feature type="compositionally biased region" description="Gly residues" evidence="6">
    <location>
        <begin position="401"/>
        <end position="417"/>
    </location>
</feature>
<feature type="compositionally biased region" description="Polar residues" evidence="6">
    <location>
        <begin position="151"/>
        <end position="163"/>
    </location>
</feature>
<feature type="region of interest" description="Disordered" evidence="6">
    <location>
        <begin position="476"/>
        <end position="519"/>
    </location>
</feature>
<evidence type="ECO:0000259" key="7">
    <source>
        <dbReference type="PROSITE" id="PS50888"/>
    </source>
</evidence>
<feature type="region of interest" description="Disordered" evidence="6">
    <location>
        <begin position="388"/>
        <end position="448"/>
    </location>
</feature>
<gene>
    <name evidence="8" type="ORF">BDN70DRAFT_860292</name>
</gene>
<organism evidence="8 9">
    <name type="scientific">Pholiota conissans</name>
    <dbReference type="NCBI Taxonomy" id="109636"/>
    <lineage>
        <taxon>Eukaryota</taxon>
        <taxon>Fungi</taxon>
        <taxon>Dikarya</taxon>
        <taxon>Basidiomycota</taxon>
        <taxon>Agaricomycotina</taxon>
        <taxon>Agaricomycetes</taxon>
        <taxon>Agaricomycetidae</taxon>
        <taxon>Agaricales</taxon>
        <taxon>Agaricineae</taxon>
        <taxon>Strophariaceae</taxon>
        <taxon>Pholiota</taxon>
    </lineage>
</organism>
<feature type="region of interest" description="Disordered" evidence="6">
    <location>
        <begin position="80"/>
        <end position="163"/>
    </location>
</feature>
<keyword evidence="2" id="KW-0805">Transcription regulation</keyword>
<evidence type="ECO:0000256" key="6">
    <source>
        <dbReference type="SAM" id="MobiDB-lite"/>
    </source>
</evidence>
<dbReference type="SUPFAM" id="SSF47459">
    <property type="entry name" value="HLH, helix-loop-helix DNA-binding domain"/>
    <property type="match status" value="1"/>
</dbReference>
<comment type="caution">
    <text evidence="8">The sequence shown here is derived from an EMBL/GenBank/DDBJ whole genome shotgun (WGS) entry which is preliminary data.</text>
</comment>
<evidence type="ECO:0000256" key="2">
    <source>
        <dbReference type="ARBA" id="ARBA00023015"/>
    </source>
</evidence>
<dbReference type="EMBL" id="MU155237">
    <property type="protein sequence ID" value="KAF9478312.1"/>
    <property type="molecule type" value="Genomic_DNA"/>
</dbReference>
<keyword evidence="3" id="KW-0238">DNA-binding</keyword>
<feature type="domain" description="BHLH" evidence="7">
    <location>
        <begin position="352"/>
        <end position="461"/>
    </location>
</feature>
<evidence type="ECO:0000313" key="8">
    <source>
        <dbReference type="EMBL" id="KAF9478312.1"/>
    </source>
</evidence>
<evidence type="ECO:0000256" key="1">
    <source>
        <dbReference type="ARBA" id="ARBA00004123"/>
    </source>
</evidence>
<dbReference type="InterPro" id="IPR036638">
    <property type="entry name" value="HLH_DNA-bd_sf"/>
</dbReference>
<reference evidence="8" key="1">
    <citation type="submission" date="2020-11" db="EMBL/GenBank/DDBJ databases">
        <authorList>
            <consortium name="DOE Joint Genome Institute"/>
            <person name="Ahrendt S."/>
            <person name="Riley R."/>
            <person name="Andreopoulos W."/>
            <person name="Labutti K."/>
            <person name="Pangilinan J."/>
            <person name="Ruiz-Duenas F.J."/>
            <person name="Barrasa J.M."/>
            <person name="Sanchez-Garcia M."/>
            <person name="Camarero S."/>
            <person name="Miyauchi S."/>
            <person name="Serrano A."/>
            <person name="Linde D."/>
            <person name="Babiker R."/>
            <person name="Drula E."/>
            <person name="Ayuso-Fernandez I."/>
            <person name="Pacheco R."/>
            <person name="Padilla G."/>
            <person name="Ferreira P."/>
            <person name="Barriuso J."/>
            <person name="Kellner H."/>
            <person name="Castanera R."/>
            <person name="Alfaro M."/>
            <person name="Ramirez L."/>
            <person name="Pisabarro A.G."/>
            <person name="Kuo A."/>
            <person name="Tritt A."/>
            <person name="Lipzen A."/>
            <person name="He G."/>
            <person name="Yan M."/>
            <person name="Ng V."/>
            <person name="Cullen D."/>
            <person name="Martin F."/>
            <person name="Rosso M.-N."/>
            <person name="Henrissat B."/>
            <person name="Hibbett D."/>
            <person name="Martinez A.T."/>
            <person name="Grigoriev I.V."/>
        </authorList>
    </citation>
    <scope>NUCLEOTIDE SEQUENCE</scope>
    <source>
        <strain evidence="8">CIRM-BRFM 674</strain>
    </source>
</reference>
<keyword evidence="5" id="KW-0539">Nucleus</keyword>
<keyword evidence="9" id="KW-1185">Reference proteome</keyword>
<dbReference type="Gene3D" id="4.10.280.10">
    <property type="entry name" value="Helix-loop-helix DNA-binding domain"/>
    <property type="match status" value="1"/>
</dbReference>
<dbReference type="InterPro" id="IPR052207">
    <property type="entry name" value="Max-like/E-box_TFs"/>
</dbReference>
<dbReference type="GO" id="GO:0000981">
    <property type="term" value="F:DNA-binding transcription factor activity, RNA polymerase II-specific"/>
    <property type="evidence" value="ECO:0007669"/>
    <property type="project" value="TreeGrafter"/>
</dbReference>
<keyword evidence="4" id="KW-0804">Transcription</keyword>
<dbReference type="GO" id="GO:0005634">
    <property type="term" value="C:nucleus"/>
    <property type="evidence" value="ECO:0007669"/>
    <property type="project" value="UniProtKB-SubCell"/>
</dbReference>
<feature type="compositionally biased region" description="Low complexity" evidence="6">
    <location>
        <begin position="112"/>
        <end position="138"/>
    </location>
</feature>
<dbReference type="Proteomes" id="UP000807469">
    <property type="component" value="Unassembled WGS sequence"/>
</dbReference>
<evidence type="ECO:0000313" key="9">
    <source>
        <dbReference type="Proteomes" id="UP000807469"/>
    </source>
</evidence>
<feature type="compositionally biased region" description="Low complexity" evidence="6">
    <location>
        <begin position="216"/>
        <end position="228"/>
    </location>
</feature>
<evidence type="ECO:0000256" key="4">
    <source>
        <dbReference type="ARBA" id="ARBA00023163"/>
    </source>
</evidence>
<comment type="subcellular location">
    <subcellularLocation>
        <location evidence="1">Nucleus</location>
    </subcellularLocation>
</comment>
<sequence>MQSSLLSPAESHAFQSFLSTMDYPDDTLTAAEWAIYNSGAPMYGPHDDPLDESSANPAQREALAKATKDLMSLEPDGWNRDAAMMEPFDPRGHYDPQQHQHQQQQEHHHFAQRQQALQHLQQQQQQHIQHQVQQQRQHSFSSGSDLFPFLHNNNHKGSSSSQELRYPMQRLGLQQHPHLGPSAAADHGSPTSSHSPFSFGQQSQHNLRSLSHHQQHLQQQQQQQQQQHMRLNPHQVHIPAHHQLQEQLSPSSSNSNNTLTRNGASSSTKRASVSRSSSALAGPSHMNIASSSSTSANGGRGVTNGVPSSSSKRSRTSNSPPPSASSTSTQLGVNAAGVGVVGAKPTLLSPDQKKANHIQSEQKRRANIRRGYEALCETVPALREAIREEEEAERRTRAIAGNGGHNGSNGGGGGRAGGGRKKRSGKKGALDEKDKDRMDGRAGPRSENVVLSKTIDHIQSLIADRSALLVRLHRARSSLPPGHPALTPLVPDPPWEREWKGGNGRLGDESEEEEEGEGE</sequence>
<feature type="compositionally biased region" description="Basic and acidic residues" evidence="6">
    <location>
        <begin position="428"/>
        <end position="444"/>
    </location>
</feature>
<feature type="region of interest" description="Disordered" evidence="6">
    <location>
        <begin position="175"/>
        <end position="230"/>
    </location>
</feature>
<dbReference type="OrthoDB" id="5778525at2759"/>
<feature type="compositionally biased region" description="Basic and acidic residues" evidence="6">
    <location>
        <begin position="88"/>
        <end position="109"/>
    </location>
</feature>
<dbReference type="PANTHER" id="PTHR15741">
    <property type="entry name" value="BASIC HELIX-LOOP-HELIX ZIP TRANSCRIPTION FACTOR"/>
    <property type="match status" value="1"/>
</dbReference>
<dbReference type="GO" id="GO:0000978">
    <property type="term" value="F:RNA polymerase II cis-regulatory region sequence-specific DNA binding"/>
    <property type="evidence" value="ECO:0007669"/>
    <property type="project" value="TreeGrafter"/>
</dbReference>
<evidence type="ECO:0000256" key="5">
    <source>
        <dbReference type="ARBA" id="ARBA00023242"/>
    </source>
</evidence>
<dbReference type="PANTHER" id="PTHR15741:SF27">
    <property type="entry name" value="TRANSCRIPTION FACTOR AP-4"/>
    <property type="match status" value="1"/>
</dbReference>
<feature type="region of interest" description="Disordered" evidence="6">
    <location>
        <begin position="344"/>
        <end position="364"/>
    </location>
</feature>
<name>A0A9P6CTD7_9AGAR</name>
<feature type="region of interest" description="Disordered" evidence="6">
    <location>
        <begin position="243"/>
        <end position="332"/>
    </location>
</feature>
<proteinExistence type="predicted"/>
<feature type="compositionally biased region" description="Acidic residues" evidence="6">
    <location>
        <begin position="509"/>
        <end position="519"/>
    </location>
</feature>
<dbReference type="GO" id="GO:0046983">
    <property type="term" value="F:protein dimerization activity"/>
    <property type="evidence" value="ECO:0007669"/>
    <property type="project" value="InterPro"/>
</dbReference>
<feature type="compositionally biased region" description="Polar residues" evidence="6">
    <location>
        <begin position="189"/>
        <end position="200"/>
    </location>
</feature>
<dbReference type="AlphaFoldDB" id="A0A9P6CTD7"/>
<feature type="compositionally biased region" description="Low complexity" evidence="6">
    <location>
        <begin position="264"/>
        <end position="284"/>
    </location>
</feature>
<evidence type="ECO:0000256" key="3">
    <source>
        <dbReference type="ARBA" id="ARBA00023125"/>
    </source>
</evidence>
<dbReference type="PROSITE" id="PS50888">
    <property type="entry name" value="BHLH"/>
    <property type="match status" value="1"/>
</dbReference>
<protein>
    <recommendedName>
        <fullName evidence="7">BHLH domain-containing protein</fullName>
    </recommendedName>
</protein>
<dbReference type="InterPro" id="IPR011598">
    <property type="entry name" value="bHLH_dom"/>
</dbReference>
<accession>A0A9P6CTD7</accession>
<feature type="compositionally biased region" description="Polar residues" evidence="6">
    <location>
        <begin position="287"/>
        <end position="297"/>
    </location>
</feature>